<evidence type="ECO:0000256" key="5">
    <source>
        <dbReference type="ARBA" id="ARBA00023136"/>
    </source>
</evidence>
<dbReference type="HAMAP" id="MF_01844">
    <property type="entry name" value="NhaA"/>
    <property type="match status" value="1"/>
</dbReference>
<sequence length="391" mass="41989">MMQKAWWRTADIAGPSLLLFMAIAGLIAANSPWQANYALLAHPMGDVHITGWNGRTWSLTLPSVIEAITLGPMTLFFLLITLELKKELVSGHLSQLRQCLLPCVSALGGVVVPALLYRVIAASEPALQAGWAIPIATDAAFTVPILLALGRYVSEGGRVWLMALAIFDDVLGILIIALFYGGTLRCGPLVVSAVLVGCLVYWGRRGIRALWPYSVAGCLLWGCLLVSGVHPTIAGVVVGLCLPARVKTLPSPVERMEHYVTPWVRWVILPIFGFVIMGIPLLTLPLHAVNVRLVCAVAVGLVMGKTTGIFSATWLAVRCRLSPLPRQTSWYMVFGLSMLCGIGFTVSLFMASLSFAGSNLLLSAKLGILSGSLMAALMGWVWLRAGVTVSE</sequence>
<proteinExistence type="inferred from homology"/>
<comment type="subcellular location">
    <subcellularLocation>
        <location evidence="1">Cell inner membrane</location>
        <topology evidence="1">Multi-pass membrane protein</topology>
    </subcellularLocation>
    <subcellularLocation>
        <location evidence="6">Cell membrane</location>
        <topology evidence="6">Multi-pass membrane protein</topology>
    </subcellularLocation>
</comment>
<feature type="transmembrane region" description="Helical" evidence="6">
    <location>
        <begin position="59"/>
        <end position="80"/>
    </location>
</feature>
<feature type="transmembrane region" description="Helical" evidence="6">
    <location>
        <begin position="329"/>
        <end position="350"/>
    </location>
</feature>
<feature type="transmembrane region" description="Helical" evidence="6">
    <location>
        <begin position="187"/>
        <end position="203"/>
    </location>
</feature>
<keyword evidence="2 6" id="KW-1003">Cell membrane</keyword>
<evidence type="ECO:0000256" key="1">
    <source>
        <dbReference type="ARBA" id="ARBA00004429"/>
    </source>
</evidence>
<evidence type="ECO:0000256" key="4">
    <source>
        <dbReference type="ARBA" id="ARBA00022989"/>
    </source>
</evidence>
<feature type="transmembrane region" description="Helical" evidence="6">
    <location>
        <begin position="159"/>
        <end position="181"/>
    </location>
</feature>
<dbReference type="EMBL" id="JANIDX010000001">
    <property type="protein sequence ID" value="MCX5618845.1"/>
    <property type="molecule type" value="Genomic_DNA"/>
</dbReference>
<organism evidence="7 8">
    <name type="scientific">Bombella pollinis</name>
    <dbReference type="NCBI Taxonomy" id="2967337"/>
    <lineage>
        <taxon>Bacteria</taxon>
        <taxon>Pseudomonadati</taxon>
        <taxon>Pseudomonadota</taxon>
        <taxon>Alphaproteobacteria</taxon>
        <taxon>Acetobacterales</taxon>
        <taxon>Acetobacteraceae</taxon>
        <taxon>Bombella</taxon>
    </lineage>
</organism>
<name>A0ABT3WIA3_9PROT</name>
<feature type="transmembrane region" description="Helical" evidence="6">
    <location>
        <begin position="293"/>
        <end position="317"/>
    </location>
</feature>
<dbReference type="NCBIfam" id="TIGR00773">
    <property type="entry name" value="NhaA"/>
    <property type="match status" value="1"/>
</dbReference>
<gene>
    <name evidence="6 7" type="primary">nhaA</name>
    <name evidence="7" type="ORF">NQF89_00165</name>
</gene>
<feature type="transmembrane region" description="Helical" evidence="6">
    <location>
        <begin position="100"/>
        <end position="120"/>
    </location>
</feature>
<dbReference type="Pfam" id="PF06965">
    <property type="entry name" value="Na_H_antiport_1"/>
    <property type="match status" value="1"/>
</dbReference>
<dbReference type="InterPro" id="IPR023171">
    <property type="entry name" value="Na/H_antiporter_dom_sf"/>
</dbReference>
<comment type="similarity">
    <text evidence="6">Belongs to the NhaA Na(+)/H(+) (TC 2.A.33) antiporter family.</text>
</comment>
<dbReference type="PANTHER" id="PTHR30341:SF0">
    <property type="entry name" value="NA(+)_H(+) ANTIPORTER NHAA"/>
    <property type="match status" value="1"/>
</dbReference>
<dbReference type="Gene3D" id="1.20.1530.10">
    <property type="entry name" value="Na+/H+ antiporter like domain"/>
    <property type="match status" value="1"/>
</dbReference>
<keyword evidence="6" id="KW-0406">Ion transport</keyword>
<keyword evidence="6" id="KW-0739">Sodium transport</keyword>
<dbReference type="PANTHER" id="PTHR30341">
    <property type="entry name" value="SODIUM ION/PROTON ANTIPORTER NHAA-RELATED"/>
    <property type="match status" value="1"/>
</dbReference>
<evidence type="ECO:0000256" key="6">
    <source>
        <dbReference type="HAMAP-Rule" id="MF_01844"/>
    </source>
</evidence>
<dbReference type="InterPro" id="IPR004670">
    <property type="entry name" value="NhaA"/>
</dbReference>
<comment type="function">
    <text evidence="6">Na(+)/H(+) antiporter that extrudes sodium in exchange for external protons.</text>
</comment>
<keyword evidence="6" id="KW-0813">Transport</keyword>
<keyword evidence="4 6" id="KW-1133">Transmembrane helix</keyword>
<keyword evidence="6" id="KW-0050">Antiport</keyword>
<evidence type="ECO:0000256" key="2">
    <source>
        <dbReference type="ARBA" id="ARBA00022475"/>
    </source>
</evidence>
<accession>A0ABT3WIA3</accession>
<protein>
    <recommendedName>
        <fullName evidence="6">Na(+)/H(+) antiporter NhaA</fullName>
    </recommendedName>
    <alternativeName>
        <fullName evidence="6">Sodium/proton antiporter NhaA</fullName>
    </alternativeName>
</protein>
<keyword evidence="5 6" id="KW-0472">Membrane</keyword>
<evidence type="ECO:0000256" key="3">
    <source>
        <dbReference type="ARBA" id="ARBA00022692"/>
    </source>
</evidence>
<feature type="transmembrane region" description="Helical" evidence="6">
    <location>
        <begin position="126"/>
        <end position="147"/>
    </location>
</feature>
<reference evidence="7 8" key="1">
    <citation type="submission" date="2022-07" db="EMBL/GenBank/DDBJ databases">
        <title>Bombella genomes.</title>
        <authorList>
            <person name="Harer L."/>
            <person name="Styblova S."/>
            <person name="Ehrmann M."/>
        </authorList>
    </citation>
    <scope>NUCLEOTIDE SEQUENCE [LARGE SCALE GENOMIC DNA]</scope>
    <source>
        <strain evidence="7 8">TMW 2.2556</strain>
    </source>
</reference>
<dbReference type="RefSeq" id="WP_230873230.1">
    <property type="nucleotide sequence ID" value="NZ_JANIDX010000001.1"/>
</dbReference>
<feature type="transmembrane region" description="Helical" evidence="6">
    <location>
        <begin position="362"/>
        <end position="383"/>
    </location>
</feature>
<keyword evidence="8" id="KW-1185">Reference proteome</keyword>
<keyword evidence="3 6" id="KW-0812">Transmembrane</keyword>
<keyword evidence="6" id="KW-0915">Sodium</keyword>
<comment type="caution">
    <text evidence="7">The sequence shown here is derived from an EMBL/GenBank/DDBJ whole genome shotgun (WGS) entry which is preliminary data.</text>
</comment>
<dbReference type="Proteomes" id="UP001165575">
    <property type="component" value="Unassembled WGS sequence"/>
</dbReference>
<evidence type="ECO:0000313" key="8">
    <source>
        <dbReference type="Proteomes" id="UP001165575"/>
    </source>
</evidence>
<feature type="transmembrane region" description="Helical" evidence="6">
    <location>
        <begin position="215"/>
        <end position="246"/>
    </location>
</feature>
<comment type="catalytic activity">
    <reaction evidence="6">
        <text>Na(+)(in) + 2 H(+)(out) = Na(+)(out) + 2 H(+)(in)</text>
        <dbReference type="Rhea" id="RHEA:29251"/>
        <dbReference type="ChEBI" id="CHEBI:15378"/>
        <dbReference type="ChEBI" id="CHEBI:29101"/>
    </reaction>
</comment>
<feature type="transmembrane region" description="Helical" evidence="6">
    <location>
        <begin position="266"/>
        <end position="286"/>
    </location>
</feature>
<evidence type="ECO:0000313" key="7">
    <source>
        <dbReference type="EMBL" id="MCX5618845.1"/>
    </source>
</evidence>